<name>A0A2T0N2E3_9ACTN</name>
<reference evidence="1 2" key="1">
    <citation type="submission" date="2018-03" db="EMBL/GenBank/DDBJ databases">
        <title>Genomic Encyclopedia of Type Strains, Phase III (KMG-III): the genomes of soil and plant-associated and newly described type strains.</title>
        <authorList>
            <person name="Whitman W."/>
        </authorList>
    </citation>
    <scope>NUCLEOTIDE SEQUENCE [LARGE SCALE GENOMIC DNA]</scope>
    <source>
        <strain evidence="1 2">CGMCC 4.7104</strain>
    </source>
</reference>
<dbReference type="AlphaFoldDB" id="A0A2T0N2E3"/>
<keyword evidence="2" id="KW-1185">Reference proteome</keyword>
<evidence type="ECO:0000313" key="1">
    <source>
        <dbReference type="EMBL" id="PRX66117.1"/>
    </source>
</evidence>
<gene>
    <name evidence="1" type="ORF">B0I32_106253</name>
</gene>
<dbReference type="Proteomes" id="UP000238312">
    <property type="component" value="Unassembled WGS sequence"/>
</dbReference>
<proteinExistence type="predicted"/>
<organism evidence="1 2">
    <name type="scientific">Nonomuraea fuscirosea</name>
    <dbReference type="NCBI Taxonomy" id="1291556"/>
    <lineage>
        <taxon>Bacteria</taxon>
        <taxon>Bacillati</taxon>
        <taxon>Actinomycetota</taxon>
        <taxon>Actinomycetes</taxon>
        <taxon>Streptosporangiales</taxon>
        <taxon>Streptosporangiaceae</taxon>
        <taxon>Nonomuraea</taxon>
    </lineage>
</organism>
<accession>A0A2T0N2E3</accession>
<evidence type="ECO:0000313" key="2">
    <source>
        <dbReference type="Proteomes" id="UP000238312"/>
    </source>
</evidence>
<sequence length="97" mass="10277">MEPMSSLSREFLYVYVEGATGGEGVEVAFTVPGVKPVEDDWHPAEWEPPQADGADARILVGPGEGAVALPEGTHQAWVRVTAVEEQPLLPAGLVPIT</sequence>
<protein>
    <submittedName>
        <fullName evidence="1">Uncharacterized protein</fullName>
    </submittedName>
</protein>
<comment type="caution">
    <text evidence="1">The sequence shown here is derived from an EMBL/GenBank/DDBJ whole genome shotgun (WGS) entry which is preliminary data.</text>
</comment>
<dbReference type="EMBL" id="PVNG01000006">
    <property type="protein sequence ID" value="PRX66117.1"/>
    <property type="molecule type" value="Genomic_DNA"/>
</dbReference>